<sequence length="471" mass="49863">MNQTNPYDVIVIGAGPGGYAAAFRAADLGLRTALVDEDPRLGGVCLLRGCIPSKALLHAARLITDAEEARAWGIHFEKPRLDTEALRRQVETVVGKLVQGVQTLARSRKVDVFQARATFKNATTLALSGSEAPRELPFNHAILATGSRPVIPRSLQIEDPRIMDSTGALNLPDVPRRLLVVGGGYIGMELGTVYDALGTEVTVVEALPRLLTGADPDLVRPLHQRMQRRFKAIRFDTLVERLEARKEGIAATLKGPEGTAVDLFDRVLVAVGRAPNSGNLGLEQTNVKISSHGFVEVDRQMRTAEPSIFAIGDVVGEPMLAHKATHQGRVAADVIAGNPASFDAAAVPAVVFTDPEIAWCGLTEEAAKASGQAVAKAKFPWGASGRAATLGRTEGLTKLIVDPDSGRVLGVGICGVGAGELISEGVLAIEMGAVAEDVAASIHPHPTLSETIMEAAETFTGQATHFFSPKR</sequence>
<protein>
    <recommendedName>
        <fullName evidence="3 14">Dihydrolipoyl dehydrogenase</fullName>
        <ecNumber evidence="2 14">1.8.1.4</ecNumber>
    </recommendedName>
</protein>
<keyword evidence="12" id="KW-0547">Nucleotide-binding</keyword>
<evidence type="ECO:0000256" key="4">
    <source>
        <dbReference type="ARBA" id="ARBA00022630"/>
    </source>
</evidence>
<evidence type="ECO:0000256" key="3">
    <source>
        <dbReference type="ARBA" id="ARBA00016961"/>
    </source>
</evidence>
<dbReference type="PRINTS" id="PR00411">
    <property type="entry name" value="PNDRDTASEI"/>
</dbReference>
<evidence type="ECO:0000313" key="18">
    <source>
        <dbReference type="Proteomes" id="UP000069205"/>
    </source>
</evidence>
<keyword evidence="4 14" id="KW-0285">Flavoprotein</keyword>
<dbReference type="Pfam" id="PF07992">
    <property type="entry name" value="Pyr_redox_2"/>
    <property type="match status" value="1"/>
</dbReference>
<evidence type="ECO:0000256" key="8">
    <source>
        <dbReference type="ARBA" id="ARBA00023157"/>
    </source>
</evidence>
<keyword evidence="9 14" id="KW-0676">Redox-active center</keyword>
<evidence type="ECO:0000313" key="17">
    <source>
        <dbReference type="EMBL" id="ALA60435.1"/>
    </source>
</evidence>
<dbReference type="PANTHER" id="PTHR22912">
    <property type="entry name" value="DISULFIDE OXIDOREDUCTASE"/>
    <property type="match status" value="1"/>
</dbReference>
<dbReference type="InterPro" id="IPR036188">
    <property type="entry name" value="FAD/NAD-bd_sf"/>
</dbReference>
<dbReference type="Gene3D" id="3.50.50.60">
    <property type="entry name" value="FAD/NAD(P)-binding domain"/>
    <property type="match status" value="2"/>
</dbReference>
<dbReference type="FunFam" id="3.30.390.30:FF:000001">
    <property type="entry name" value="Dihydrolipoyl dehydrogenase"/>
    <property type="match status" value="1"/>
</dbReference>
<evidence type="ECO:0000259" key="15">
    <source>
        <dbReference type="Pfam" id="PF02852"/>
    </source>
</evidence>
<evidence type="ECO:0000256" key="13">
    <source>
        <dbReference type="PIRSR" id="PIRSR000350-4"/>
    </source>
</evidence>
<reference evidence="17 18" key="1">
    <citation type="journal article" date="2015" name="Proc. Natl. Acad. Sci. U.S.A.">
        <title>Expanded metabolic versatility of ubiquitous nitrite-oxidizing bacteria from the genus Nitrospira.</title>
        <authorList>
            <person name="Koch H."/>
            <person name="Lucker S."/>
            <person name="Albertsen M."/>
            <person name="Kitzinger K."/>
            <person name="Herbold C."/>
            <person name="Spieck E."/>
            <person name="Nielsen P.H."/>
            <person name="Wagner M."/>
            <person name="Daims H."/>
        </authorList>
    </citation>
    <scope>NUCLEOTIDE SEQUENCE [LARGE SCALE GENOMIC DNA]</scope>
    <source>
        <strain evidence="17 18">NSP M-1</strain>
    </source>
</reference>
<dbReference type="EC" id="1.8.1.4" evidence="2 14"/>
<comment type="catalytic activity">
    <reaction evidence="10 14">
        <text>N(6)-[(R)-dihydrolipoyl]-L-lysyl-[protein] + NAD(+) = N(6)-[(R)-lipoyl]-L-lysyl-[protein] + NADH + H(+)</text>
        <dbReference type="Rhea" id="RHEA:15045"/>
        <dbReference type="Rhea" id="RHEA-COMP:10474"/>
        <dbReference type="Rhea" id="RHEA-COMP:10475"/>
        <dbReference type="ChEBI" id="CHEBI:15378"/>
        <dbReference type="ChEBI" id="CHEBI:57540"/>
        <dbReference type="ChEBI" id="CHEBI:57945"/>
        <dbReference type="ChEBI" id="CHEBI:83099"/>
        <dbReference type="ChEBI" id="CHEBI:83100"/>
        <dbReference type="EC" id="1.8.1.4"/>
    </reaction>
</comment>
<accession>A0A0K2GHL2</accession>
<feature type="binding site" evidence="12">
    <location>
        <position position="205"/>
    </location>
    <ligand>
        <name>NAD(+)</name>
        <dbReference type="ChEBI" id="CHEBI:57540"/>
    </ligand>
</feature>
<feature type="binding site" evidence="12">
    <location>
        <begin position="319"/>
        <end position="322"/>
    </location>
    <ligand>
        <name>FAD</name>
        <dbReference type="ChEBI" id="CHEBI:57692"/>
    </ligand>
</feature>
<comment type="miscellaneous">
    <text evidence="14">The active site is a redox-active disulfide bond.</text>
</comment>
<feature type="binding site" evidence="12">
    <location>
        <position position="313"/>
    </location>
    <ligand>
        <name>FAD</name>
        <dbReference type="ChEBI" id="CHEBI:57692"/>
    </ligand>
</feature>
<dbReference type="Gene3D" id="3.30.390.30">
    <property type="match status" value="1"/>
</dbReference>
<keyword evidence="8" id="KW-1015">Disulfide bond</keyword>
<dbReference type="PROSITE" id="PS00076">
    <property type="entry name" value="PYRIDINE_REDOX_1"/>
    <property type="match status" value="1"/>
</dbReference>
<name>A0A0K2GHL2_NITMO</name>
<keyword evidence="7 12" id="KW-0520">NAD</keyword>
<dbReference type="NCBIfam" id="TIGR01350">
    <property type="entry name" value="lipoamide_DH"/>
    <property type="match status" value="1"/>
</dbReference>
<evidence type="ECO:0000256" key="6">
    <source>
        <dbReference type="ARBA" id="ARBA00023002"/>
    </source>
</evidence>
<dbReference type="SUPFAM" id="SSF55424">
    <property type="entry name" value="FAD/NAD-linked reductases, dimerisation (C-terminal) domain"/>
    <property type="match status" value="1"/>
</dbReference>
<evidence type="ECO:0000256" key="12">
    <source>
        <dbReference type="PIRSR" id="PIRSR000350-3"/>
    </source>
</evidence>
<keyword evidence="6 14" id="KW-0560">Oxidoreductase</keyword>
<dbReference type="SUPFAM" id="SSF51905">
    <property type="entry name" value="FAD/NAD(P)-binding domain"/>
    <property type="match status" value="1"/>
</dbReference>
<dbReference type="InterPro" id="IPR012999">
    <property type="entry name" value="Pyr_OxRdtase_I_AS"/>
</dbReference>
<feature type="binding site" evidence="12">
    <location>
        <position position="272"/>
    </location>
    <ligand>
        <name>NAD(+)</name>
        <dbReference type="ChEBI" id="CHEBI:57540"/>
    </ligand>
</feature>
<dbReference type="InterPro" id="IPR050151">
    <property type="entry name" value="Class-I_Pyr_Nuc-Dis_Oxidored"/>
</dbReference>
<dbReference type="GO" id="GO:0050660">
    <property type="term" value="F:flavin adenine dinucleotide binding"/>
    <property type="evidence" value="ECO:0007669"/>
    <property type="project" value="InterPro"/>
</dbReference>
<keyword evidence="18" id="KW-1185">Reference proteome</keyword>
<evidence type="ECO:0000259" key="16">
    <source>
        <dbReference type="Pfam" id="PF07992"/>
    </source>
</evidence>
<dbReference type="InterPro" id="IPR023753">
    <property type="entry name" value="FAD/NAD-binding_dom"/>
</dbReference>
<dbReference type="PIRSF" id="PIRSF000350">
    <property type="entry name" value="Mercury_reductase_MerA"/>
    <property type="match status" value="1"/>
</dbReference>
<dbReference type="RefSeq" id="WP_053381295.1">
    <property type="nucleotide sequence ID" value="NZ_CP011801.1"/>
</dbReference>
<dbReference type="AlphaFoldDB" id="A0A0K2GHL2"/>
<dbReference type="GO" id="GO:0004148">
    <property type="term" value="F:dihydrolipoyl dehydrogenase (NADH) activity"/>
    <property type="evidence" value="ECO:0007669"/>
    <property type="project" value="UniProtKB-EC"/>
</dbReference>
<evidence type="ECO:0000256" key="11">
    <source>
        <dbReference type="PIRSR" id="PIRSR000350-2"/>
    </source>
</evidence>
<dbReference type="PRINTS" id="PR00368">
    <property type="entry name" value="FADPNR"/>
</dbReference>
<dbReference type="KEGG" id="nmv:NITMOv2_4051"/>
<feature type="domain" description="Pyridine nucleotide-disulphide oxidoreductase dimerisation" evidence="15">
    <location>
        <begin position="347"/>
        <end position="456"/>
    </location>
</feature>
<dbReference type="PANTHER" id="PTHR22912:SF160">
    <property type="entry name" value="DIHYDROLIPOYL DEHYDROGENASE"/>
    <property type="match status" value="1"/>
</dbReference>
<dbReference type="GO" id="GO:0006103">
    <property type="term" value="P:2-oxoglutarate metabolic process"/>
    <property type="evidence" value="ECO:0007669"/>
    <property type="project" value="TreeGrafter"/>
</dbReference>
<dbReference type="Pfam" id="PF02852">
    <property type="entry name" value="Pyr_redox_dim"/>
    <property type="match status" value="1"/>
</dbReference>
<comment type="cofactor">
    <cofactor evidence="12 14">
        <name>FAD</name>
        <dbReference type="ChEBI" id="CHEBI:57692"/>
    </cofactor>
    <text evidence="12 14">Binds 1 FAD per subunit.</text>
</comment>
<proteinExistence type="inferred from homology"/>
<evidence type="ECO:0000256" key="1">
    <source>
        <dbReference type="ARBA" id="ARBA00007532"/>
    </source>
</evidence>
<evidence type="ECO:0000256" key="14">
    <source>
        <dbReference type="RuleBase" id="RU003692"/>
    </source>
</evidence>
<evidence type="ECO:0000256" key="2">
    <source>
        <dbReference type="ARBA" id="ARBA00012608"/>
    </source>
</evidence>
<feature type="disulfide bond" description="Redox-active" evidence="13">
    <location>
        <begin position="45"/>
        <end position="50"/>
    </location>
</feature>
<evidence type="ECO:0000256" key="10">
    <source>
        <dbReference type="ARBA" id="ARBA00049187"/>
    </source>
</evidence>
<feature type="domain" description="FAD/NAD(P)-binding" evidence="16">
    <location>
        <begin position="7"/>
        <end position="328"/>
    </location>
</feature>
<dbReference type="Proteomes" id="UP000069205">
    <property type="component" value="Chromosome"/>
</dbReference>
<dbReference type="EMBL" id="CP011801">
    <property type="protein sequence ID" value="ALA60435.1"/>
    <property type="molecule type" value="Genomic_DNA"/>
</dbReference>
<dbReference type="InterPro" id="IPR006258">
    <property type="entry name" value="Lipoamide_DH"/>
</dbReference>
<dbReference type="InterPro" id="IPR001100">
    <property type="entry name" value="Pyr_nuc-diS_OxRdtase"/>
</dbReference>
<evidence type="ECO:0000256" key="7">
    <source>
        <dbReference type="ARBA" id="ARBA00023027"/>
    </source>
</evidence>
<dbReference type="STRING" id="42253.NITMOv2_4051"/>
<gene>
    <name evidence="17" type="primary">lpd</name>
    <name evidence="17" type="ORF">NITMOv2_4051</name>
</gene>
<comment type="similarity">
    <text evidence="1 14">Belongs to the class-I pyridine nucleotide-disulfide oxidoreductase family.</text>
</comment>
<dbReference type="OrthoDB" id="230580at2"/>
<feature type="binding site" evidence="12">
    <location>
        <begin position="182"/>
        <end position="189"/>
    </location>
    <ligand>
        <name>NAD(+)</name>
        <dbReference type="ChEBI" id="CHEBI:57540"/>
    </ligand>
</feature>
<dbReference type="InterPro" id="IPR004099">
    <property type="entry name" value="Pyr_nucl-diS_OxRdtase_dimer"/>
</dbReference>
<feature type="active site" description="Proton acceptor" evidence="11">
    <location>
        <position position="445"/>
    </location>
</feature>
<evidence type="ECO:0000256" key="5">
    <source>
        <dbReference type="ARBA" id="ARBA00022827"/>
    </source>
</evidence>
<dbReference type="PATRIC" id="fig|42253.5.peg.3999"/>
<organism evidence="17 18">
    <name type="scientific">Nitrospira moscoviensis</name>
    <dbReference type="NCBI Taxonomy" id="42253"/>
    <lineage>
        <taxon>Bacteria</taxon>
        <taxon>Pseudomonadati</taxon>
        <taxon>Nitrospirota</taxon>
        <taxon>Nitrospiria</taxon>
        <taxon>Nitrospirales</taxon>
        <taxon>Nitrospiraceae</taxon>
        <taxon>Nitrospira</taxon>
    </lineage>
</organism>
<evidence type="ECO:0000256" key="9">
    <source>
        <dbReference type="ARBA" id="ARBA00023284"/>
    </source>
</evidence>
<keyword evidence="5 12" id="KW-0274">FAD</keyword>
<dbReference type="InterPro" id="IPR016156">
    <property type="entry name" value="FAD/NAD-linked_Rdtase_dimer_sf"/>
</dbReference>
<feature type="binding site" evidence="12">
    <location>
        <begin position="145"/>
        <end position="147"/>
    </location>
    <ligand>
        <name>FAD</name>
        <dbReference type="ChEBI" id="CHEBI:57692"/>
    </ligand>
</feature>
<feature type="binding site" evidence="12">
    <location>
        <position position="54"/>
    </location>
    <ligand>
        <name>FAD</name>
        <dbReference type="ChEBI" id="CHEBI:57692"/>
    </ligand>
</feature>